<dbReference type="PATRIC" id="fig|227377.7.peg.956"/>
<dbReference type="Pfam" id="PF01381">
    <property type="entry name" value="HTH_3"/>
    <property type="match status" value="1"/>
</dbReference>
<dbReference type="Gene3D" id="2.60.120.10">
    <property type="entry name" value="Jelly Rolls"/>
    <property type="match status" value="1"/>
</dbReference>
<dbReference type="SMART" id="SM00530">
    <property type="entry name" value="HTH_XRE"/>
    <property type="match status" value="1"/>
</dbReference>
<organism evidence="3 4">
    <name type="scientific">Coxiella burnetii (strain RSA 493 / Nine Mile phase I)</name>
    <dbReference type="NCBI Taxonomy" id="227377"/>
    <lineage>
        <taxon>Bacteria</taxon>
        <taxon>Pseudomonadati</taxon>
        <taxon>Pseudomonadota</taxon>
        <taxon>Gammaproteobacteria</taxon>
        <taxon>Legionellales</taxon>
        <taxon>Coxiellaceae</taxon>
        <taxon>Coxiella</taxon>
    </lineage>
</organism>
<accession>Q83CZ1</accession>
<dbReference type="InterPro" id="IPR050807">
    <property type="entry name" value="TransReg_Diox_bact_type"/>
</dbReference>
<evidence type="ECO:0000259" key="2">
    <source>
        <dbReference type="PROSITE" id="PS50943"/>
    </source>
</evidence>
<reference evidence="3 4" key="2">
    <citation type="journal article" date="2009" name="Infect. Immun.">
        <title>Comparative genomics reveal extensive transposon-mediated genomic plasticity and diversity among potential effector proteins within the genus Coxiella.</title>
        <authorList>
            <person name="Beare P.A."/>
            <person name="Unsworth N."/>
            <person name="Andoh M."/>
            <person name="Voth D.E."/>
            <person name="Omsland A."/>
            <person name="Gilk S.D."/>
            <person name="Williams K.P."/>
            <person name="Sobral B.W."/>
            <person name="Kupko J.J.III."/>
            <person name="Porcella S.F."/>
            <person name="Samuel J.E."/>
            <person name="Heinzen R.A."/>
        </authorList>
    </citation>
    <scope>NUCLEOTIDE SEQUENCE [LARGE SCALE GENOMIC DNA]</scope>
    <source>
        <strain evidence="4">RSA 493 / Nine Mile phase I</strain>
    </source>
</reference>
<keyword evidence="1" id="KW-0238">DNA-binding</keyword>
<evidence type="ECO:0000313" key="4">
    <source>
        <dbReference type="Proteomes" id="UP000002671"/>
    </source>
</evidence>
<dbReference type="KEGG" id="cbu:CBU_0960"/>
<sequence length="183" mass="20562">MSFFAERLKRLRQERQMSMQALADAAGVSKSMICKIESTEVQPTLDVAGKLAVALGKTLSEMFHSPQTPSVIQLTTEEQAIWIDAQNIKRRNISPILEGSKVEWLFVEFPPGASLTKPLTPYTPETEKYILITKGVLEVKINKTIYSLKKGDSLYYDGKCASELLNPSQKVTEYYVLIVRTTN</sequence>
<dbReference type="PROSITE" id="PS50943">
    <property type="entry name" value="HTH_CROC1"/>
    <property type="match status" value="1"/>
</dbReference>
<dbReference type="STRING" id="227377.CBU_0960"/>
<feature type="domain" description="HTH cro/C1-type" evidence="2">
    <location>
        <begin position="8"/>
        <end position="62"/>
    </location>
</feature>
<gene>
    <name evidence="3" type="ordered locus">CBU_0960</name>
</gene>
<dbReference type="GO" id="GO:0003677">
    <property type="term" value="F:DNA binding"/>
    <property type="evidence" value="ECO:0007669"/>
    <property type="project" value="UniProtKB-KW"/>
</dbReference>
<reference evidence="3 4" key="1">
    <citation type="journal article" date="2003" name="Proc. Natl. Acad. Sci. U.S.A.">
        <title>Complete genome sequence of the Q-fever pathogen, Coxiella burnetii.</title>
        <authorList>
            <person name="Seshadri R."/>
            <person name="Paulsen I.T."/>
            <person name="Eisen J.A."/>
            <person name="Read T.D."/>
            <person name="Nelson K.E."/>
            <person name="Nelson W.C."/>
            <person name="Ward N.L."/>
            <person name="Tettelin H."/>
            <person name="Davidsen T.M."/>
            <person name="Beanan M.J."/>
            <person name="Deboy R.T."/>
            <person name="Daugherty S.C."/>
            <person name="Brinkac L.M."/>
            <person name="Madupu R."/>
            <person name="Dodson R.J."/>
            <person name="Khouri H.M."/>
            <person name="Lee K.H."/>
            <person name="Carty H.A."/>
            <person name="Scanlan D."/>
            <person name="Heinzen R.A."/>
            <person name="Thompson H.A."/>
            <person name="Samuel J.E."/>
            <person name="Fraser C.M."/>
            <person name="Heidelberg J.F."/>
        </authorList>
    </citation>
    <scope>NUCLEOTIDE SEQUENCE [LARGE SCALE GENOMIC DNA]</scope>
    <source>
        <strain evidence="4">RSA 493 / Nine Mile phase I</strain>
    </source>
</reference>
<evidence type="ECO:0000256" key="1">
    <source>
        <dbReference type="ARBA" id="ARBA00023125"/>
    </source>
</evidence>
<dbReference type="EnsemblBacteria" id="AAO90482">
    <property type="protein sequence ID" value="AAO90482"/>
    <property type="gene ID" value="CBU_0960"/>
</dbReference>
<proteinExistence type="predicted"/>
<dbReference type="PANTHER" id="PTHR46797">
    <property type="entry name" value="HTH-TYPE TRANSCRIPTIONAL REGULATOR"/>
    <property type="match status" value="1"/>
</dbReference>
<dbReference type="Proteomes" id="UP000002671">
    <property type="component" value="Chromosome"/>
</dbReference>
<protein>
    <submittedName>
        <fullName evidence="3">Transcriptional regulator</fullName>
    </submittedName>
</protein>
<dbReference type="SUPFAM" id="SSF47413">
    <property type="entry name" value="lambda repressor-like DNA-binding domains"/>
    <property type="match status" value="1"/>
</dbReference>
<dbReference type="SUPFAM" id="SSF51182">
    <property type="entry name" value="RmlC-like cupins"/>
    <property type="match status" value="1"/>
</dbReference>
<dbReference type="GeneID" id="1208855"/>
<dbReference type="InterPro" id="IPR011051">
    <property type="entry name" value="RmlC_Cupin_sf"/>
</dbReference>
<dbReference type="CDD" id="cd02209">
    <property type="entry name" value="cupin_XRE_C"/>
    <property type="match status" value="1"/>
</dbReference>
<dbReference type="GO" id="GO:0006355">
    <property type="term" value="P:regulation of DNA-templated transcription"/>
    <property type="evidence" value="ECO:0000318"/>
    <property type="project" value="GO_Central"/>
</dbReference>
<dbReference type="RefSeq" id="NP_819968.1">
    <property type="nucleotide sequence ID" value="NC_002971.4"/>
</dbReference>
<dbReference type="HOGENOM" id="CLU_085376_4_1_6"/>
<dbReference type="InterPro" id="IPR014710">
    <property type="entry name" value="RmlC-like_jellyroll"/>
</dbReference>
<dbReference type="InterPro" id="IPR001387">
    <property type="entry name" value="Cro/C1-type_HTH"/>
</dbReference>
<name>Q83CZ1_COXBU</name>
<dbReference type="Gene3D" id="1.10.260.40">
    <property type="entry name" value="lambda repressor-like DNA-binding domains"/>
    <property type="match status" value="1"/>
</dbReference>
<dbReference type="OrthoDB" id="9792093at2"/>
<dbReference type="PANTHER" id="PTHR46797:SF10">
    <property type="entry name" value="BLR1115 PROTEIN"/>
    <property type="match status" value="1"/>
</dbReference>
<dbReference type="RefSeq" id="WP_010957918.1">
    <property type="nucleotide sequence ID" value="NC_002971.4"/>
</dbReference>
<keyword evidence="4" id="KW-1185">Reference proteome</keyword>
<dbReference type="eggNOG" id="COG1396">
    <property type="taxonomic scope" value="Bacteria"/>
</dbReference>
<dbReference type="InterPro" id="IPR010982">
    <property type="entry name" value="Lambda_DNA-bd_dom_sf"/>
</dbReference>
<dbReference type="AlphaFoldDB" id="Q83CZ1"/>
<dbReference type="GO" id="GO:0003700">
    <property type="term" value="F:DNA-binding transcription factor activity"/>
    <property type="evidence" value="ECO:0000318"/>
    <property type="project" value="GO_Central"/>
</dbReference>
<dbReference type="EMBL" id="AE016828">
    <property type="protein sequence ID" value="AAO90482.1"/>
    <property type="molecule type" value="Genomic_DNA"/>
</dbReference>
<evidence type="ECO:0000313" key="3">
    <source>
        <dbReference type="EMBL" id="AAO90482.1"/>
    </source>
</evidence>
<dbReference type="CDD" id="cd00093">
    <property type="entry name" value="HTH_XRE"/>
    <property type="match status" value="1"/>
</dbReference>